<evidence type="ECO:0000313" key="2">
    <source>
        <dbReference type="Proteomes" id="UP001500957"/>
    </source>
</evidence>
<comment type="caution">
    <text evidence="1">The sequence shown here is derived from an EMBL/GenBank/DDBJ whole genome shotgun (WGS) entry which is preliminary data.</text>
</comment>
<dbReference type="Proteomes" id="UP001500957">
    <property type="component" value="Unassembled WGS sequence"/>
</dbReference>
<organism evidence="1 2">
    <name type="scientific">Sporichthya brevicatena</name>
    <dbReference type="NCBI Taxonomy" id="171442"/>
    <lineage>
        <taxon>Bacteria</taxon>
        <taxon>Bacillati</taxon>
        <taxon>Actinomycetota</taxon>
        <taxon>Actinomycetes</taxon>
        <taxon>Sporichthyales</taxon>
        <taxon>Sporichthyaceae</taxon>
        <taxon>Sporichthya</taxon>
    </lineage>
</organism>
<accession>A0ABN1GV94</accession>
<name>A0ABN1GV94_9ACTN</name>
<gene>
    <name evidence="1" type="ORF">GCM10009547_24060</name>
</gene>
<reference evidence="1 2" key="1">
    <citation type="journal article" date="2019" name="Int. J. Syst. Evol. Microbiol.">
        <title>The Global Catalogue of Microorganisms (GCM) 10K type strain sequencing project: providing services to taxonomists for standard genome sequencing and annotation.</title>
        <authorList>
            <consortium name="The Broad Institute Genomics Platform"/>
            <consortium name="The Broad Institute Genome Sequencing Center for Infectious Disease"/>
            <person name="Wu L."/>
            <person name="Ma J."/>
        </authorList>
    </citation>
    <scope>NUCLEOTIDE SEQUENCE [LARGE SCALE GENOMIC DNA]</scope>
    <source>
        <strain evidence="1 2">JCM 10671</strain>
    </source>
</reference>
<evidence type="ECO:0000313" key="1">
    <source>
        <dbReference type="EMBL" id="GAA0620649.1"/>
    </source>
</evidence>
<dbReference type="NCBIfam" id="NF038356">
    <property type="entry name" value="actino_DLW39"/>
    <property type="match status" value="1"/>
</dbReference>
<dbReference type="EMBL" id="BAAAHE010000018">
    <property type="protein sequence ID" value="GAA0620649.1"/>
    <property type="molecule type" value="Genomic_DNA"/>
</dbReference>
<dbReference type="RefSeq" id="WP_019874431.1">
    <property type="nucleotide sequence ID" value="NZ_BAAAHE010000018.1"/>
</dbReference>
<proteinExistence type="predicted"/>
<protein>
    <submittedName>
        <fullName evidence="1">Uncharacterized protein</fullName>
    </submittedName>
</protein>
<keyword evidence="2" id="KW-1185">Reference proteome</keyword>
<dbReference type="InterPro" id="IPR047990">
    <property type="entry name" value="DLW39-like"/>
</dbReference>
<sequence length="39" mass="4053">MKKLVLAALAAAGGALAFKKLKAGKAEQDLWAEATDPVR</sequence>